<sequence>MSKNIHWYSIEDGSRGACLDTDLIIIDADAMTPEEAQLLYQADLDGDPTEIADAIWSIYVRQNPEATVCG</sequence>
<dbReference type="EMBL" id="LR796871">
    <property type="protein sequence ID" value="CAB4172151.1"/>
    <property type="molecule type" value="Genomic_DNA"/>
</dbReference>
<organism evidence="1">
    <name type="scientific">uncultured Caudovirales phage</name>
    <dbReference type="NCBI Taxonomy" id="2100421"/>
    <lineage>
        <taxon>Viruses</taxon>
        <taxon>Duplodnaviria</taxon>
        <taxon>Heunggongvirae</taxon>
        <taxon>Uroviricota</taxon>
        <taxon>Caudoviricetes</taxon>
        <taxon>Peduoviridae</taxon>
        <taxon>Maltschvirus</taxon>
        <taxon>Maltschvirus maltsch</taxon>
    </lineage>
</organism>
<protein>
    <submittedName>
        <fullName evidence="1">Uncharacterized protein</fullName>
    </submittedName>
</protein>
<name>A0A6J5PS50_9CAUD</name>
<gene>
    <name evidence="1" type="ORF">UFOVP929_50</name>
</gene>
<accession>A0A6J5PS50</accession>
<evidence type="ECO:0000313" key="1">
    <source>
        <dbReference type="EMBL" id="CAB4172151.1"/>
    </source>
</evidence>
<reference evidence="1" key="1">
    <citation type="submission" date="2020-05" db="EMBL/GenBank/DDBJ databases">
        <authorList>
            <person name="Chiriac C."/>
            <person name="Salcher M."/>
            <person name="Ghai R."/>
            <person name="Kavagutti S V."/>
        </authorList>
    </citation>
    <scope>NUCLEOTIDE SEQUENCE</scope>
</reference>
<proteinExistence type="predicted"/>